<evidence type="ECO:0000256" key="1">
    <source>
        <dbReference type="SAM" id="Coils"/>
    </source>
</evidence>
<name>A0ABP0VGG8_9BRYO</name>
<gene>
    <name evidence="3" type="ORF">CSSPJE1EN1_LOCUS27913</name>
</gene>
<comment type="caution">
    <text evidence="3">The sequence shown here is derived from an EMBL/GenBank/DDBJ whole genome shotgun (WGS) entry which is preliminary data.</text>
</comment>
<feature type="domain" description="Laminin G" evidence="2">
    <location>
        <begin position="446"/>
        <end position="621"/>
    </location>
</feature>
<dbReference type="PANTHER" id="PTHR15036">
    <property type="entry name" value="PIKACHURIN-LIKE PROTEIN"/>
    <property type="match status" value="1"/>
</dbReference>
<reference evidence="3" key="1">
    <citation type="submission" date="2024-02" db="EMBL/GenBank/DDBJ databases">
        <authorList>
            <consortium name="ELIXIR-Norway"/>
            <consortium name="Elixir Norway"/>
        </authorList>
    </citation>
    <scope>NUCLEOTIDE SEQUENCE</scope>
</reference>
<dbReference type="SMART" id="SM00282">
    <property type="entry name" value="LamG"/>
    <property type="match status" value="2"/>
</dbReference>
<feature type="domain" description="Laminin G" evidence="2">
    <location>
        <begin position="245"/>
        <end position="435"/>
    </location>
</feature>
<feature type="coiled-coil region" evidence="1">
    <location>
        <begin position="183"/>
        <end position="238"/>
    </location>
</feature>
<proteinExistence type="predicted"/>
<dbReference type="InterPro" id="IPR013320">
    <property type="entry name" value="ConA-like_dom_sf"/>
</dbReference>
<dbReference type="PROSITE" id="PS50025">
    <property type="entry name" value="LAM_G_DOMAIN"/>
    <property type="match status" value="2"/>
</dbReference>
<dbReference type="Pfam" id="PF02210">
    <property type="entry name" value="Laminin_G_2"/>
    <property type="match status" value="1"/>
</dbReference>
<evidence type="ECO:0000313" key="3">
    <source>
        <dbReference type="EMBL" id="CAK9252535.1"/>
    </source>
</evidence>
<dbReference type="SUPFAM" id="SSF49899">
    <property type="entry name" value="Concanavalin A-like lectins/glucanases"/>
    <property type="match status" value="3"/>
</dbReference>
<evidence type="ECO:0000259" key="2">
    <source>
        <dbReference type="PROSITE" id="PS50025"/>
    </source>
</evidence>
<dbReference type="Gene3D" id="2.60.120.200">
    <property type="match status" value="3"/>
</dbReference>
<dbReference type="InterPro" id="IPR050372">
    <property type="entry name" value="Neurexin-related_CASP"/>
</dbReference>
<dbReference type="PANTHER" id="PTHR15036:SF85">
    <property type="entry name" value="SP2353, ISOFORM A"/>
    <property type="match status" value="1"/>
</dbReference>
<keyword evidence="1" id="KW-0175">Coiled coil</keyword>
<dbReference type="Pfam" id="PF00054">
    <property type="entry name" value="Laminin_G_1"/>
    <property type="match status" value="1"/>
</dbReference>
<dbReference type="EMBL" id="CAXAQS010000647">
    <property type="protein sequence ID" value="CAK9252535.1"/>
    <property type="molecule type" value="Genomic_DNA"/>
</dbReference>
<dbReference type="InterPro" id="IPR001791">
    <property type="entry name" value="Laminin_G"/>
</dbReference>
<evidence type="ECO:0000313" key="4">
    <source>
        <dbReference type="Proteomes" id="UP001497444"/>
    </source>
</evidence>
<feature type="coiled-coil region" evidence="1">
    <location>
        <begin position="28"/>
        <end position="88"/>
    </location>
</feature>
<accession>A0ABP0VGG8</accession>
<dbReference type="Proteomes" id="UP001497444">
    <property type="component" value="Unassembled WGS sequence"/>
</dbReference>
<organism evidence="3 4">
    <name type="scientific">Sphagnum jensenii</name>
    <dbReference type="NCBI Taxonomy" id="128206"/>
    <lineage>
        <taxon>Eukaryota</taxon>
        <taxon>Viridiplantae</taxon>
        <taxon>Streptophyta</taxon>
        <taxon>Embryophyta</taxon>
        <taxon>Bryophyta</taxon>
        <taxon>Sphagnophytina</taxon>
        <taxon>Sphagnopsida</taxon>
        <taxon>Sphagnales</taxon>
        <taxon>Sphagnaceae</taxon>
        <taxon>Sphagnum</taxon>
    </lineage>
</organism>
<keyword evidence="4" id="KW-1185">Reference proteome</keyword>
<dbReference type="CDD" id="cd00110">
    <property type="entry name" value="LamG"/>
    <property type="match status" value="2"/>
</dbReference>
<sequence length="684" mass="77073">MRQVLHLAGLFNATRDVAEYPLKAAKVYQKIIDALAAAEDAAKKANAAAERAYKEAYPGTDDALTKRARKAKQRSEELLEQAKDIRDNRVPELERELAKKKYRLDIITDDITNGKRNLDLINRALDMLPKDLSGILRGVEAKLRNILEGLEDTHRRIDDIDRRTAAELMPKLERLKAGTTSGLENLTKIIDQAKSDIRDASRLAGRAEEIAERVNRLHNQMELNLKELKDRILLARQKAASIRVSLGTDRSGVCMRSYEPNIQPSISNNIILNYAIKDEARDCLLFFIGNKRSDDFMAVEMVDRKIRFLWNAGGGTKMLAHSLNIETNDQQLLKDSQWYKIEVNRIGNVATLTVKRIPDGNKPDPFEISDSSLEGFNRMDLNQDSYFFIGELPPDFRAPRELRSRSFAGCLYELTLDGKQVGLWNFTTNKGCDGCKEGATEPKDPSTFQFKGEDSYVILSQIKRYDKKKYLVSLQFKTFDEDALLFFTANPLTGDFVSLALKDGKVTYQFNMGTSTRLSLTTKNKYNNGQWVRIDAEREKLEGVLSVADEYLEGRVPSGSQTALELSDSELYFGGVTPNFTTHHWPSVMFKPFLGCIKDAQIDTTPLNLLRMEAFGVDTGCREKTLKVVSFKGNGYLELNSEPLKEDADFSFTFKTTQSDALLLLSTFEGRSGSVSTQLTLSST</sequence>
<protein>
    <recommendedName>
        <fullName evidence="2">Laminin G domain-containing protein</fullName>
    </recommendedName>
</protein>